<evidence type="ECO:0000259" key="4">
    <source>
        <dbReference type="PROSITE" id="PS51292"/>
    </source>
</evidence>
<keyword evidence="3" id="KW-0862">Zinc</keyword>
<proteinExistence type="predicted"/>
<protein>
    <recommendedName>
        <fullName evidence="4">RING-CH-type domain-containing protein</fullName>
    </recommendedName>
</protein>
<gene>
    <name evidence="5" type="ORF">J4Q44_G00151380</name>
</gene>
<keyword evidence="6" id="KW-1185">Reference proteome</keyword>
<dbReference type="InterPro" id="IPR011016">
    <property type="entry name" value="Znf_RING-CH"/>
</dbReference>
<dbReference type="Gene3D" id="3.30.40.10">
    <property type="entry name" value="Zinc/RING finger domain, C3HC4 (zinc finger)"/>
    <property type="match status" value="1"/>
</dbReference>
<organism evidence="5 6">
    <name type="scientific">Coregonus suidteri</name>
    <dbReference type="NCBI Taxonomy" id="861788"/>
    <lineage>
        <taxon>Eukaryota</taxon>
        <taxon>Metazoa</taxon>
        <taxon>Chordata</taxon>
        <taxon>Craniata</taxon>
        <taxon>Vertebrata</taxon>
        <taxon>Euteleostomi</taxon>
        <taxon>Actinopterygii</taxon>
        <taxon>Neopterygii</taxon>
        <taxon>Teleostei</taxon>
        <taxon>Protacanthopterygii</taxon>
        <taxon>Salmoniformes</taxon>
        <taxon>Salmonidae</taxon>
        <taxon>Coregoninae</taxon>
        <taxon>Coregonus</taxon>
    </lineage>
</organism>
<evidence type="ECO:0000313" key="6">
    <source>
        <dbReference type="Proteomes" id="UP001356427"/>
    </source>
</evidence>
<dbReference type="Proteomes" id="UP001356427">
    <property type="component" value="Unassembled WGS sequence"/>
</dbReference>
<dbReference type="SMART" id="SM00744">
    <property type="entry name" value="RINGv"/>
    <property type="match status" value="1"/>
</dbReference>
<dbReference type="SUPFAM" id="SSF57850">
    <property type="entry name" value="RING/U-box"/>
    <property type="match status" value="1"/>
</dbReference>
<feature type="domain" description="RING-CH-type" evidence="4">
    <location>
        <begin position="20"/>
        <end position="82"/>
    </location>
</feature>
<evidence type="ECO:0000313" key="5">
    <source>
        <dbReference type="EMBL" id="KAK6313679.1"/>
    </source>
</evidence>
<dbReference type="EMBL" id="JAGTTL010000013">
    <property type="protein sequence ID" value="KAK6313679.1"/>
    <property type="molecule type" value="Genomic_DNA"/>
</dbReference>
<name>A0AAN8LP15_9TELE</name>
<keyword evidence="1" id="KW-0479">Metal-binding</keyword>
<keyword evidence="2" id="KW-0863">Zinc-finger</keyword>
<dbReference type="GO" id="GO:0008270">
    <property type="term" value="F:zinc ion binding"/>
    <property type="evidence" value="ECO:0007669"/>
    <property type="project" value="UniProtKB-KW"/>
</dbReference>
<dbReference type="PROSITE" id="PS51292">
    <property type="entry name" value="ZF_RING_CH"/>
    <property type="match status" value="1"/>
</dbReference>
<dbReference type="Pfam" id="PF12906">
    <property type="entry name" value="RINGv"/>
    <property type="match status" value="1"/>
</dbReference>
<evidence type="ECO:0000256" key="3">
    <source>
        <dbReference type="ARBA" id="ARBA00022833"/>
    </source>
</evidence>
<evidence type="ECO:0000256" key="2">
    <source>
        <dbReference type="ARBA" id="ARBA00022771"/>
    </source>
</evidence>
<accession>A0AAN8LP15</accession>
<evidence type="ECO:0000256" key="1">
    <source>
        <dbReference type="ARBA" id="ARBA00022723"/>
    </source>
</evidence>
<dbReference type="InterPro" id="IPR013083">
    <property type="entry name" value="Znf_RING/FYVE/PHD"/>
</dbReference>
<dbReference type="AlphaFoldDB" id="A0AAN8LP15"/>
<sequence>MMDNSREVLSNNGSSEIHKVINTDVSECFICRDSKLGEPLGNFCDCRNMVAHHLCLLTWIQKGIDSKDRLKCSVCNAETYFLI</sequence>
<reference evidence="5 6" key="1">
    <citation type="submission" date="2021-04" db="EMBL/GenBank/DDBJ databases">
        <authorList>
            <person name="De Guttry C."/>
            <person name="Zahm M."/>
            <person name="Klopp C."/>
            <person name="Cabau C."/>
            <person name="Louis A."/>
            <person name="Berthelot C."/>
            <person name="Parey E."/>
            <person name="Roest Crollius H."/>
            <person name="Montfort J."/>
            <person name="Robinson-Rechavi M."/>
            <person name="Bucao C."/>
            <person name="Bouchez O."/>
            <person name="Gislard M."/>
            <person name="Lluch J."/>
            <person name="Milhes M."/>
            <person name="Lampietro C."/>
            <person name="Lopez Roques C."/>
            <person name="Donnadieu C."/>
            <person name="Braasch I."/>
            <person name="Desvignes T."/>
            <person name="Postlethwait J."/>
            <person name="Bobe J."/>
            <person name="Wedekind C."/>
            <person name="Guiguen Y."/>
        </authorList>
    </citation>
    <scope>NUCLEOTIDE SEQUENCE [LARGE SCALE GENOMIC DNA]</scope>
    <source>
        <strain evidence="5">Cs_M1</strain>
        <tissue evidence="5">Blood</tissue>
    </source>
</reference>
<comment type="caution">
    <text evidence="5">The sequence shown here is derived from an EMBL/GenBank/DDBJ whole genome shotgun (WGS) entry which is preliminary data.</text>
</comment>